<feature type="compositionally biased region" description="Low complexity" evidence="5">
    <location>
        <begin position="383"/>
        <end position="405"/>
    </location>
</feature>
<feature type="compositionally biased region" description="Polar residues" evidence="5">
    <location>
        <begin position="112"/>
        <end position="145"/>
    </location>
</feature>
<evidence type="ECO:0000259" key="6">
    <source>
        <dbReference type="PROSITE" id="PS50054"/>
    </source>
</evidence>
<feature type="domain" description="Tyrosine specific protein phosphatases" evidence="7">
    <location>
        <begin position="629"/>
        <end position="690"/>
    </location>
</feature>
<sequence>MNSPTASSHQVHPEPISVEHDGAAEKNNVGSGFFDSTLKMAGYRKRRFGKIPEPVIIPPPNPSITTSSPVSPAKSDSCLDLPSSSPRTPSSPTKRFVLKPINALTAALQRTSLTNLTGRNKSATTLKLPKSPQSPKGNYSSSPLSTFGKIISPGSPTNKSSPQLSKPPPPRSPRILHRKGSGGSIRKSGSDTPKSPSKFGKFNLRTQKSGSSCRKAMPISPLELDDHIRDSFNVNLPTLLIKRYRRGNVSNFSLDNFITTPEGRDKYLDIVQEDGGKNARDVIVFDETMDESDKVSPGWTLLSVLERAMLTSLDSSASSTENVNESCELLKGRVYWLKGGFEAFKDWDKEKIFVTDGLESRPLKSYSSSITTQDQNSSSNIASDYYNHSSNNNNTENVSSVNDNEIFGNGEGTPNLVRRDSLFSVNTERSSLRRKLSDQKEIEKQPSIDENRIKEQKQPQLSLHPTTDYNDQQQQQQSQKSSPKQPSDIVRSRRASNGLQYLFAPSNGNSRNVSECPPTPSDPNRQRYSLFDDDNNNNVDSNECSPSTPTSSPQVTHPETVFIVSTIFPDFLFLGPEITKQEEVDELKEKGVKRILNMAFECEDVLGLNQQFENYLKLNIKDSVEEDVESGLKIAIDFIDKAQKENVPIYVHCKAGRSRSVTAVLAYIIKTRRWTLKDAYDYVMKRRRGICPNIGFVAELMRLEENVFGIRRSNFSATTSSSSPSSKNQEYEMERRGMDDSTIISSHNEGSQQPIKLPKTAFF</sequence>
<feature type="region of interest" description="Disordered" evidence="5">
    <location>
        <begin position="1"/>
        <end position="36"/>
    </location>
</feature>
<feature type="domain" description="Tyrosine-protein phosphatase" evidence="6">
    <location>
        <begin position="562"/>
        <end position="709"/>
    </location>
</feature>
<dbReference type="OrthoDB" id="273181at2759"/>
<dbReference type="SUPFAM" id="SSF52799">
    <property type="entry name" value="(Phosphotyrosine protein) phosphatases II"/>
    <property type="match status" value="1"/>
</dbReference>
<dbReference type="PANTHER" id="PTHR10159:SF530">
    <property type="entry name" value="DUAL SPECIFICITY PROTEIN PHOSPHATASE DDB_G0271350-RELATED"/>
    <property type="match status" value="1"/>
</dbReference>
<dbReference type="EC" id="3.1.3.48" evidence="2"/>
<evidence type="ECO:0000256" key="3">
    <source>
        <dbReference type="ARBA" id="ARBA00022801"/>
    </source>
</evidence>
<dbReference type="SMART" id="SM00195">
    <property type="entry name" value="DSPc"/>
    <property type="match status" value="1"/>
</dbReference>
<dbReference type="InterPro" id="IPR036873">
    <property type="entry name" value="Rhodanese-like_dom_sf"/>
</dbReference>
<dbReference type="InterPro" id="IPR000387">
    <property type="entry name" value="Tyr_Pase_dom"/>
</dbReference>
<evidence type="ECO:0000313" key="9">
    <source>
        <dbReference type="Proteomes" id="UP000789831"/>
    </source>
</evidence>
<dbReference type="PROSITE" id="PS50056">
    <property type="entry name" value="TYR_PHOSPHATASE_2"/>
    <property type="match status" value="1"/>
</dbReference>
<gene>
    <name evidence="8" type="ORF">AGERDE_LOCUS2308</name>
</gene>
<comment type="caution">
    <text evidence="8">The sequence shown here is derived from an EMBL/GenBank/DDBJ whole genome shotgun (WGS) entry which is preliminary data.</text>
</comment>
<feature type="compositionally biased region" description="Polar residues" evidence="5">
    <location>
        <begin position="742"/>
        <end position="754"/>
    </location>
</feature>
<feature type="compositionally biased region" description="Basic and acidic residues" evidence="5">
    <location>
        <begin position="435"/>
        <end position="457"/>
    </location>
</feature>
<proteinExistence type="inferred from homology"/>
<feature type="region of interest" description="Disordered" evidence="5">
    <location>
        <begin position="716"/>
        <end position="754"/>
    </location>
</feature>
<feature type="compositionally biased region" description="Low complexity" evidence="5">
    <location>
        <begin position="63"/>
        <end position="93"/>
    </location>
</feature>
<evidence type="ECO:0000259" key="7">
    <source>
        <dbReference type="PROSITE" id="PS50056"/>
    </source>
</evidence>
<feature type="region of interest" description="Disordered" evidence="5">
    <location>
        <begin position="112"/>
        <end position="215"/>
    </location>
</feature>
<organism evidence="8 9">
    <name type="scientific">Ambispora gerdemannii</name>
    <dbReference type="NCBI Taxonomy" id="144530"/>
    <lineage>
        <taxon>Eukaryota</taxon>
        <taxon>Fungi</taxon>
        <taxon>Fungi incertae sedis</taxon>
        <taxon>Mucoromycota</taxon>
        <taxon>Glomeromycotina</taxon>
        <taxon>Glomeromycetes</taxon>
        <taxon>Archaeosporales</taxon>
        <taxon>Ambisporaceae</taxon>
        <taxon>Ambispora</taxon>
    </lineage>
</organism>
<name>A0A9N8VUV8_9GLOM</name>
<dbReference type="CDD" id="cd14498">
    <property type="entry name" value="DSP"/>
    <property type="match status" value="1"/>
</dbReference>
<feature type="compositionally biased region" description="Low complexity" evidence="5">
    <location>
        <begin position="716"/>
        <end position="726"/>
    </location>
</feature>
<feature type="compositionally biased region" description="Low complexity" evidence="5">
    <location>
        <begin position="472"/>
        <end position="487"/>
    </location>
</feature>
<dbReference type="GO" id="GO:0004725">
    <property type="term" value="F:protein tyrosine phosphatase activity"/>
    <property type="evidence" value="ECO:0007669"/>
    <property type="project" value="UniProtKB-EC"/>
</dbReference>
<dbReference type="Proteomes" id="UP000789831">
    <property type="component" value="Unassembled WGS sequence"/>
</dbReference>
<dbReference type="InterPro" id="IPR020422">
    <property type="entry name" value="TYR_PHOSPHATASE_DUAL_dom"/>
</dbReference>
<accession>A0A9N8VUV8</accession>
<dbReference type="PROSITE" id="PS50054">
    <property type="entry name" value="TYR_PHOSPHATASE_DUAL"/>
    <property type="match status" value="1"/>
</dbReference>
<dbReference type="Pfam" id="PF00782">
    <property type="entry name" value="DSPc"/>
    <property type="match status" value="1"/>
</dbReference>
<keyword evidence="4" id="KW-0904">Protein phosphatase</keyword>
<keyword evidence="9" id="KW-1185">Reference proteome</keyword>
<feature type="compositionally biased region" description="Polar residues" evidence="5">
    <location>
        <begin position="1"/>
        <end position="10"/>
    </location>
</feature>
<dbReference type="InterPro" id="IPR029021">
    <property type="entry name" value="Prot-tyrosine_phosphatase-like"/>
</dbReference>
<dbReference type="EMBL" id="CAJVPL010000189">
    <property type="protein sequence ID" value="CAG8462115.1"/>
    <property type="molecule type" value="Genomic_DNA"/>
</dbReference>
<feature type="region of interest" description="Disordered" evidence="5">
    <location>
        <begin position="364"/>
        <end position="556"/>
    </location>
</feature>
<feature type="compositionally biased region" description="Low complexity" evidence="5">
    <location>
        <begin position="536"/>
        <end position="553"/>
    </location>
</feature>
<feature type="compositionally biased region" description="Polar residues" evidence="5">
    <location>
        <begin position="365"/>
        <end position="382"/>
    </location>
</feature>
<keyword evidence="3" id="KW-0378">Hydrolase</keyword>
<dbReference type="AlphaFoldDB" id="A0A9N8VUV8"/>
<dbReference type="InterPro" id="IPR000340">
    <property type="entry name" value="Dual-sp_phosphatase_cat-dom"/>
</dbReference>
<evidence type="ECO:0000256" key="4">
    <source>
        <dbReference type="ARBA" id="ARBA00022912"/>
    </source>
</evidence>
<protein>
    <recommendedName>
        <fullName evidence="2">protein-tyrosine-phosphatase</fullName>
        <ecNumber evidence="2">3.1.3.48</ecNumber>
    </recommendedName>
</protein>
<dbReference type="GO" id="GO:0005737">
    <property type="term" value="C:cytoplasm"/>
    <property type="evidence" value="ECO:0007669"/>
    <property type="project" value="TreeGrafter"/>
</dbReference>
<evidence type="ECO:0000256" key="1">
    <source>
        <dbReference type="ARBA" id="ARBA00008601"/>
    </source>
</evidence>
<evidence type="ECO:0000256" key="5">
    <source>
        <dbReference type="SAM" id="MobiDB-lite"/>
    </source>
</evidence>
<dbReference type="Gene3D" id="3.40.250.10">
    <property type="entry name" value="Rhodanese-like domain"/>
    <property type="match status" value="1"/>
</dbReference>
<comment type="similarity">
    <text evidence="1">Belongs to the protein-tyrosine phosphatase family. Non-receptor class dual specificity subfamily.</text>
</comment>
<dbReference type="GO" id="GO:0043409">
    <property type="term" value="P:negative regulation of MAPK cascade"/>
    <property type="evidence" value="ECO:0007669"/>
    <property type="project" value="TreeGrafter"/>
</dbReference>
<evidence type="ECO:0000313" key="8">
    <source>
        <dbReference type="EMBL" id="CAG8462115.1"/>
    </source>
</evidence>
<reference evidence="8" key="1">
    <citation type="submission" date="2021-06" db="EMBL/GenBank/DDBJ databases">
        <authorList>
            <person name="Kallberg Y."/>
            <person name="Tangrot J."/>
            <person name="Rosling A."/>
        </authorList>
    </citation>
    <scope>NUCLEOTIDE SEQUENCE</scope>
    <source>
        <strain evidence="8">MT106</strain>
    </source>
</reference>
<evidence type="ECO:0000256" key="2">
    <source>
        <dbReference type="ARBA" id="ARBA00013064"/>
    </source>
</evidence>
<feature type="compositionally biased region" description="Polar residues" evidence="5">
    <location>
        <begin position="458"/>
        <end position="471"/>
    </location>
</feature>
<dbReference type="Gene3D" id="3.90.190.10">
    <property type="entry name" value="Protein tyrosine phosphatase superfamily"/>
    <property type="match status" value="1"/>
</dbReference>
<feature type="compositionally biased region" description="Basic and acidic residues" evidence="5">
    <location>
        <begin position="729"/>
        <end position="739"/>
    </location>
</feature>
<dbReference type="PANTHER" id="PTHR10159">
    <property type="entry name" value="DUAL SPECIFICITY PROTEIN PHOSPHATASE"/>
    <property type="match status" value="1"/>
</dbReference>
<feature type="region of interest" description="Disordered" evidence="5">
    <location>
        <begin position="51"/>
        <end position="96"/>
    </location>
</feature>